<feature type="region of interest" description="Disordered" evidence="1">
    <location>
        <begin position="249"/>
        <end position="279"/>
    </location>
</feature>
<dbReference type="PROSITE" id="PS51257">
    <property type="entry name" value="PROKAR_LIPOPROTEIN"/>
    <property type="match status" value="1"/>
</dbReference>
<reference evidence="4 5" key="1">
    <citation type="submission" date="2023-04" db="EMBL/GenBank/DDBJ databases">
        <title>Klugiella caeni sp. nov. isolated from the sludge of biochemical tank.</title>
        <authorList>
            <person name="Geng K."/>
        </authorList>
    </citation>
    <scope>NUCLEOTIDE SEQUENCE [LARGE SCALE GENOMIC DNA]</scope>
    <source>
        <strain evidence="4 5">YN-L-19</strain>
    </source>
</reference>
<proteinExistence type="predicted"/>
<comment type="caution">
    <text evidence="4">The sequence shown here is derived from an EMBL/GenBank/DDBJ whole genome shotgun (WGS) entry which is preliminary data.</text>
</comment>
<dbReference type="PANTHER" id="PTHR30290:SF65">
    <property type="entry name" value="MONOACYL PHOSPHATIDYLINOSITOL TETRAMANNOSIDE-BINDING PROTEIN LPQW-RELATED"/>
    <property type="match status" value="1"/>
</dbReference>
<feature type="signal peptide" evidence="2">
    <location>
        <begin position="1"/>
        <end position="24"/>
    </location>
</feature>
<dbReference type="InterPro" id="IPR000914">
    <property type="entry name" value="SBP_5_dom"/>
</dbReference>
<dbReference type="SUPFAM" id="SSF53850">
    <property type="entry name" value="Periplasmic binding protein-like II"/>
    <property type="match status" value="1"/>
</dbReference>
<name>A0AAW6T748_9MICO</name>
<keyword evidence="5" id="KW-1185">Reference proteome</keyword>
<sequence length="649" mass="68209">MTQRRTGAARRAAAGAASFLIAVAALVGCTPQERLVDGSTVVVELPDRLSSVNAGTGHGSTPANLAVAAATGGAFAIALPDGTIERDESFGRMEIVSDDPFAVRYVLDERATWSDGVPVTAADLLLEWAANSGAVNERGLDRADAIDSESGEPLPGLEDDAVFFDPAPNSPLRQASRTPQLVDDDDRAFTLIWDEPFADWEFALAPSVPAHVVAHLALDAEIATTDAAAAAAQRVADAILAVAAPAVAEPPADDSDASGASDASDASDDDVAGERGTDDASAELASIARAWNTGFDLRGDGGTSDADPIFVSSGPYRVSSVSGGVATLVANREYRGDRRPGVETIELRAAGDPLESVHALGAGEVDVIAPAPSREILDALDALDGVEVVTGLDGMFEHLDFRFAKSRNGDIERPELRRAILSLLSSKSLLDAKDSGAPPGAVHRDSFVLAPGQRGYDAAVDGTAEARPEPQKASRVKRELADAGIVDPELCVLFDPANPRRSAEFEHVRATLSPAGIRVTDCSDPDWIEVIGDPGVWDAALFGWRATNPGVTGLSTRLHSTEGASNFSYYADDEVDRLLGELHAATDDGDRRDLLVAIDERLWDDAYGVPLYQYPALVAQTDAVSGVTPSPLPQGLLWNAWQWMPGSAR</sequence>
<evidence type="ECO:0000256" key="1">
    <source>
        <dbReference type="SAM" id="MobiDB-lite"/>
    </source>
</evidence>
<dbReference type="RefSeq" id="WP_281489440.1">
    <property type="nucleotide sequence ID" value="NZ_JASATX010000006.1"/>
</dbReference>
<feature type="chain" id="PRO_5043734084" evidence="2">
    <location>
        <begin position="25"/>
        <end position="649"/>
    </location>
</feature>
<gene>
    <name evidence="4" type="ORF">QF206_11810</name>
</gene>
<feature type="domain" description="Solute-binding protein family 5" evidence="3">
    <location>
        <begin position="96"/>
        <end position="556"/>
    </location>
</feature>
<dbReference type="Gene3D" id="3.90.76.10">
    <property type="entry name" value="Dipeptide-binding Protein, Domain 1"/>
    <property type="match status" value="1"/>
</dbReference>
<dbReference type="PANTHER" id="PTHR30290">
    <property type="entry name" value="PERIPLASMIC BINDING COMPONENT OF ABC TRANSPORTER"/>
    <property type="match status" value="1"/>
</dbReference>
<dbReference type="InterPro" id="IPR039424">
    <property type="entry name" value="SBP_5"/>
</dbReference>
<organism evidence="4 5">
    <name type="scientific">Ruicaihuangia caeni</name>
    <dbReference type="NCBI Taxonomy" id="3042517"/>
    <lineage>
        <taxon>Bacteria</taxon>
        <taxon>Bacillati</taxon>
        <taxon>Actinomycetota</taxon>
        <taxon>Actinomycetes</taxon>
        <taxon>Micrococcales</taxon>
        <taxon>Microbacteriaceae</taxon>
        <taxon>Ruicaihuangia</taxon>
    </lineage>
</organism>
<dbReference type="GO" id="GO:1904680">
    <property type="term" value="F:peptide transmembrane transporter activity"/>
    <property type="evidence" value="ECO:0007669"/>
    <property type="project" value="TreeGrafter"/>
</dbReference>
<dbReference type="Gene3D" id="3.40.190.10">
    <property type="entry name" value="Periplasmic binding protein-like II"/>
    <property type="match status" value="1"/>
</dbReference>
<dbReference type="Pfam" id="PF00496">
    <property type="entry name" value="SBP_bac_5"/>
    <property type="match status" value="1"/>
</dbReference>
<evidence type="ECO:0000256" key="2">
    <source>
        <dbReference type="SAM" id="SignalP"/>
    </source>
</evidence>
<evidence type="ECO:0000259" key="3">
    <source>
        <dbReference type="Pfam" id="PF00496"/>
    </source>
</evidence>
<dbReference type="Gene3D" id="3.10.105.10">
    <property type="entry name" value="Dipeptide-binding Protein, Domain 3"/>
    <property type="match status" value="1"/>
</dbReference>
<dbReference type="AlphaFoldDB" id="A0AAW6T748"/>
<keyword evidence="2" id="KW-0732">Signal</keyword>
<dbReference type="Proteomes" id="UP001321506">
    <property type="component" value="Unassembled WGS sequence"/>
</dbReference>
<dbReference type="EMBL" id="JASATX010000006">
    <property type="protein sequence ID" value="MDI2099650.1"/>
    <property type="molecule type" value="Genomic_DNA"/>
</dbReference>
<accession>A0AAW6T748</accession>
<evidence type="ECO:0000313" key="4">
    <source>
        <dbReference type="EMBL" id="MDI2099650.1"/>
    </source>
</evidence>
<evidence type="ECO:0000313" key="5">
    <source>
        <dbReference type="Proteomes" id="UP001321506"/>
    </source>
</evidence>
<protein>
    <submittedName>
        <fullName evidence="4">ABC transporter substrate-binding protein</fullName>
    </submittedName>
</protein>
<dbReference type="GO" id="GO:0015833">
    <property type="term" value="P:peptide transport"/>
    <property type="evidence" value="ECO:0007669"/>
    <property type="project" value="TreeGrafter"/>
</dbReference>